<dbReference type="NCBIfam" id="TIGR00976">
    <property type="entry name" value="CocE_NonD"/>
    <property type="match status" value="2"/>
</dbReference>
<keyword evidence="4" id="KW-1185">Reference proteome</keyword>
<organism evidence="3 4">
    <name type="scientific">Halostagnicola larsenii XH-48</name>
    <dbReference type="NCBI Taxonomy" id="797299"/>
    <lineage>
        <taxon>Archaea</taxon>
        <taxon>Methanobacteriati</taxon>
        <taxon>Methanobacteriota</taxon>
        <taxon>Stenosarchaea group</taxon>
        <taxon>Halobacteria</taxon>
        <taxon>Halobacteriales</taxon>
        <taxon>Natrialbaceae</taxon>
        <taxon>Halostagnicola</taxon>
    </lineage>
</organism>
<dbReference type="Proteomes" id="UP000019024">
    <property type="component" value="Plasmid unnamed2"/>
</dbReference>
<dbReference type="InterPro" id="IPR008979">
    <property type="entry name" value="Galactose-bd-like_sf"/>
</dbReference>
<dbReference type="SUPFAM" id="SSF53474">
    <property type="entry name" value="alpha/beta-Hydrolases"/>
    <property type="match status" value="1"/>
</dbReference>
<keyword evidence="3" id="KW-0614">Plasmid</keyword>
<dbReference type="PANTHER" id="PTHR43056">
    <property type="entry name" value="PEPTIDASE S9 PROLYL OLIGOPEPTIDASE"/>
    <property type="match status" value="1"/>
</dbReference>
<dbReference type="GO" id="GO:0008239">
    <property type="term" value="F:dipeptidyl-peptidase activity"/>
    <property type="evidence" value="ECO:0007669"/>
    <property type="project" value="InterPro"/>
</dbReference>
<dbReference type="OrthoDB" id="189882at2157"/>
<dbReference type="KEGG" id="hlr:HALLA_01940"/>
<dbReference type="InterPro" id="IPR050585">
    <property type="entry name" value="Xaa-Pro_dipeptidyl-ppase/CocE"/>
</dbReference>
<proteinExistence type="predicted"/>
<dbReference type="InterPro" id="IPR029058">
    <property type="entry name" value="AB_hydrolase_fold"/>
</dbReference>
<evidence type="ECO:0000259" key="2">
    <source>
        <dbReference type="SMART" id="SM00939"/>
    </source>
</evidence>
<sequence>MTESDEVWESTVEGIATGIIKETDTPIPMRDGLELSGNIYRPTEPGEKTGEVPDEYPVIMEFTGWGKDIYWGQAEELFGERWPGTGVGYEPWSPPIAHSCTFESENHNFWVPQGYVNIVVDGRGFGRSPGEFTGFESWGRDMYDAIEWAGRQEWSNGNVGLSGVSICSILQYYAAAEDPPHLKAICPWQGTPDDLYDHGGIGPVTSPTSTDDFPVPHDPAWAAPEETNPPTGDNRPEDELFEEITQPALICGSWSSHGLFSRGDFRAFRNIASERKWLYNHGREKWATFYETEAQAFRKRFFDHFLKGTDERILTERPVRTEVRDSLRSWSVRSESDFPLPDTEYRTLHLDATNAGLTERGTPDRESAVSYDSSTSDSVTFDFTFEEATSLVGYQSLKLWVTPEEAPDADLFVTVRKLDRDGNEVKFHGYAAPLYHPVALGFLRLSHKGLDSEKSTRWEPILEQRTDPEPVRPGEPIDCRIPIRPSGTFYREGETLRVEIAGTAFGHENLEVTYPARNRGETALGLETINEGAHTIHTGGEYDSHLVIPEVPPGPEN</sequence>
<accession>W0JY05</accession>
<dbReference type="SMART" id="SM00939">
    <property type="entry name" value="PepX_C"/>
    <property type="match status" value="1"/>
</dbReference>
<protein>
    <recommendedName>
        <fullName evidence="2">Xaa-Pro dipeptidyl-peptidase C-terminal domain-containing protein</fullName>
    </recommendedName>
</protein>
<feature type="domain" description="Xaa-Pro dipeptidyl-peptidase C-terminal" evidence="2">
    <location>
        <begin position="299"/>
        <end position="547"/>
    </location>
</feature>
<evidence type="ECO:0000256" key="1">
    <source>
        <dbReference type="ARBA" id="ARBA00022801"/>
    </source>
</evidence>
<dbReference type="eggNOG" id="arCOG07590">
    <property type="taxonomic scope" value="Archaea"/>
</dbReference>
<dbReference type="EMBL" id="CP007057">
    <property type="protein sequence ID" value="AHG02090.1"/>
    <property type="molecule type" value="Genomic_DNA"/>
</dbReference>
<geneLocation type="plasmid" evidence="3">
    <name>unnamed</name>
</geneLocation>
<gene>
    <name evidence="3" type="ORF">HALLA_01940</name>
</gene>
<dbReference type="SUPFAM" id="SSF49785">
    <property type="entry name" value="Galactose-binding domain-like"/>
    <property type="match status" value="1"/>
</dbReference>
<name>W0JY05_9EURY</name>
<dbReference type="Pfam" id="PF08530">
    <property type="entry name" value="PepX_C"/>
    <property type="match status" value="1"/>
</dbReference>
<dbReference type="InterPro" id="IPR005674">
    <property type="entry name" value="CocE/Ser_esterase"/>
</dbReference>
<dbReference type="InterPro" id="IPR013736">
    <property type="entry name" value="Xaa-Pro_dipept_C"/>
</dbReference>
<evidence type="ECO:0000313" key="3">
    <source>
        <dbReference type="EMBL" id="AHG02090.1"/>
    </source>
</evidence>
<dbReference type="AlphaFoldDB" id="W0JY05"/>
<dbReference type="RefSeq" id="WP_049954874.1">
    <property type="nucleotide sequence ID" value="NZ_CP007057.1"/>
</dbReference>
<dbReference type="PANTHER" id="PTHR43056:SF10">
    <property type="entry name" value="COCE_NOND FAMILY, PUTATIVE (AFU_ORTHOLOGUE AFUA_7G00600)-RELATED"/>
    <property type="match status" value="1"/>
</dbReference>
<dbReference type="InterPro" id="IPR000383">
    <property type="entry name" value="Xaa-Pro-like_dom"/>
</dbReference>
<dbReference type="Gene3D" id="3.40.50.1820">
    <property type="entry name" value="alpha/beta hydrolase"/>
    <property type="match status" value="1"/>
</dbReference>
<dbReference type="Gene3D" id="1.10.3020.20">
    <property type="match status" value="1"/>
</dbReference>
<reference evidence="3 4" key="1">
    <citation type="submission" date="2014-01" db="EMBL/GenBank/DDBJ databases">
        <authorList>
            <consortium name="DOE Joint Genome Institute"/>
            <person name="Anderson I."/>
            <person name="Huntemann M."/>
            <person name="Han J."/>
            <person name="Chen A."/>
            <person name="Kyrpides N."/>
            <person name="Mavromatis K."/>
            <person name="Markowitz V."/>
            <person name="Palaniappan K."/>
            <person name="Ivanova N."/>
            <person name="Schaumberg A."/>
            <person name="Pati A."/>
            <person name="Liolios K."/>
            <person name="Nordberg H.P."/>
            <person name="Cantor M.N."/>
            <person name="Hua S.X."/>
            <person name="Woyke T."/>
        </authorList>
    </citation>
    <scope>NUCLEOTIDE SEQUENCE [LARGE SCALE GENOMIC DNA]</scope>
    <source>
        <strain evidence="3 4">XH-48</strain>
        <plasmid evidence="4">2</plasmid>
    </source>
</reference>
<keyword evidence="1" id="KW-0378">Hydrolase</keyword>
<evidence type="ECO:0000313" key="4">
    <source>
        <dbReference type="Proteomes" id="UP000019024"/>
    </source>
</evidence>
<dbReference type="HOGENOM" id="CLU_015590_3_0_2"/>
<dbReference type="GeneID" id="25147432"/>
<dbReference type="Pfam" id="PF02129">
    <property type="entry name" value="Peptidase_S15"/>
    <property type="match status" value="1"/>
</dbReference>
<dbReference type="Gene3D" id="2.60.120.260">
    <property type="entry name" value="Galactose-binding domain-like"/>
    <property type="match status" value="1"/>
</dbReference>